<feature type="coiled-coil region" evidence="1">
    <location>
        <begin position="777"/>
        <end position="811"/>
    </location>
</feature>
<dbReference type="InterPro" id="IPR011990">
    <property type="entry name" value="TPR-like_helical_dom_sf"/>
</dbReference>
<organism evidence="2 3">
    <name type="scientific">Aliarcobacter thereius</name>
    <dbReference type="NCBI Taxonomy" id="544718"/>
    <lineage>
        <taxon>Bacteria</taxon>
        <taxon>Pseudomonadati</taxon>
        <taxon>Campylobacterota</taxon>
        <taxon>Epsilonproteobacteria</taxon>
        <taxon>Campylobacterales</taxon>
        <taxon>Arcobacteraceae</taxon>
        <taxon>Aliarcobacter</taxon>
    </lineage>
</organism>
<gene>
    <name evidence="2" type="ORF">AAX29_01266</name>
</gene>
<dbReference type="SUPFAM" id="SSF48452">
    <property type="entry name" value="TPR-like"/>
    <property type="match status" value="1"/>
</dbReference>
<dbReference type="Proteomes" id="UP000093281">
    <property type="component" value="Unassembled WGS sequence"/>
</dbReference>
<protein>
    <recommendedName>
        <fullName evidence="4">CHAT domain-containing protein</fullName>
    </recommendedName>
</protein>
<dbReference type="EMBL" id="LCUJ01000003">
    <property type="protein sequence ID" value="OCL99452.1"/>
    <property type="molecule type" value="Genomic_DNA"/>
</dbReference>
<evidence type="ECO:0000313" key="3">
    <source>
        <dbReference type="Proteomes" id="UP000093281"/>
    </source>
</evidence>
<evidence type="ECO:0000313" key="2">
    <source>
        <dbReference type="EMBL" id="OCL99452.1"/>
    </source>
</evidence>
<evidence type="ECO:0008006" key="4">
    <source>
        <dbReference type="Google" id="ProtNLM"/>
    </source>
</evidence>
<comment type="caution">
    <text evidence="2">The sequence shown here is derived from an EMBL/GenBank/DDBJ whole genome shotgun (WGS) entry which is preliminary data.</text>
</comment>
<evidence type="ECO:0000256" key="1">
    <source>
        <dbReference type="SAM" id="Coils"/>
    </source>
</evidence>
<reference evidence="3" key="1">
    <citation type="submission" date="2015-05" db="EMBL/GenBank/DDBJ databases">
        <authorList>
            <person name="Rovetto F."/>
            <person name="Cocolin L."/>
            <person name="Illeghems K."/>
            <person name="Van Nieuwerburgh F."/>
            <person name="Houf K."/>
        </authorList>
    </citation>
    <scope>NUCLEOTIDE SEQUENCE [LARGE SCALE GENOMIC DNA]</scope>
    <source>
        <strain evidence="3">DU22</strain>
    </source>
</reference>
<accession>A0A1C0B7E0</accession>
<keyword evidence="1" id="KW-0175">Coiled coil</keyword>
<dbReference type="AlphaFoldDB" id="A0A1C0B7E0"/>
<name>A0A1C0B7E0_9BACT</name>
<sequence length="1271" mass="149526">MKTLILNATSISEQLIINLIKDAKHYDIQIISYENDKLNMSQLVELSKKYYFNSFDCYLPKTKNVDEMKSKLLALKEESIVLILGLEKIFLNTAQSNFQIKSGTKQFNYHSYENIDSIQLISFIEDLYEQYKYHFLFLLQANIEVSERITTELEAYDIEILSIKYENDDSKDIQKDIFKALENATYKEALTVLEEYKASLDEHSIRNLQIMIWQQHGLQNKAIEFLQENFEILHNSEKKQLANLYYFAEKYYEAYTISSAIFKENPLTIGLNTLFLNTAIKLGKFEEIYEQVLEVDSKDVKVLEICANYFTKEGTFNTAIEYRNKLFALTNEPYHLLLSEILKIEKDKPINGHIAEQQISNIIVDYNDEVLDVEKSYRIGRIWFEVYNSPYKAYCHFKNVLKICNNIHSVDAAKYRMKILGNHGHANKIIKIGYQRKYPDRLPTMRVDELFNSLLILTHDDKGYLTWQDFIDDSQNQQTWKKYLSKKTIDVLQSINSKIEISDIDKSIMANRFKDNELIKMVTMYKSLSLSDEQIQTIKEASESFIAQAENKMEEIWLRYYIANFFIYIGEMQLANNHSITLWYLANRINNQEESKIARLLGTLSWGVAQYKNGKEIEGITCIVSTIEHFIETEEIIPFLEDGLGILNIWIQNNKFLFSTTEFDFFIHFFKRLTPQNANQNEVYEYIAKEDWNAIYNLLGYKIYNTQEYNPQWALDFYHYTLATAKSEQLHIDFDLIMDNIENLICALVMRKDQRAKLLNWFAELIFMDSDNKYSPVERWKTSLKLLTISIEDLEEKRKNLKNTYERAFIADENRIIYELHLRVNIILFKGKMYLNDIEKFKIIQNILNGFDYLSLRTQKEKKINKSGAKVTEELEKIEKEYLQLIEELSQYSIKNFKEAFLSVEYEEKSKQYAKLRRILEENHPVYMNDSLYDEVPITIIQSKMEIDEIYYQYIDTKIFVCYLVITNDFIDFGFINNKSEFDKKDVDNLARQIQTFTTSTQYDIKEIEESYYKLSLYYFEPLLVHITNNKYKKIYINHDLSLPFISSNLIRLSDKWLVEEVDSIVNLTNRHYFFDKKSNTTNVFSIANLGKKSDPQFVKTNQWINGSQTRRQKNIENFEDNFSSITSTMACNKTNSLLIISHGIQGSNQNILTGALSIEGEKKTYTIDDFQFIAGLEECVAFLSCSGGSLSMGEHETSNTIISSILSKNINSAILCRWDVFLEQSLEIFEKILEFDSNLEEALTISIREYIEKNKNIHPVFWAGIEVWKN</sequence>
<proteinExistence type="predicted"/>
<feature type="coiled-coil region" evidence="1">
    <location>
        <begin position="868"/>
        <end position="895"/>
    </location>
</feature>